<accession>A0A8D8SHR3</accession>
<reference evidence="2" key="1">
    <citation type="submission" date="2021-05" db="EMBL/GenBank/DDBJ databases">
        <authorList>
            <person name="Alioto T."/>
            <person name="Alioto T."/>
            <person name="Gomez Garrido J."/>
        </authorList>
    </citation>
    <scope>NUCLEOTIDE SEQUENCE</scope>
</reference>
<dbReference type="AlphaFoldDB" id="A0A8D8SHR3"/>
<sequence>MTLTARRRKEMEEKKKKKRNENKEEEEEEERRNRTGKKRKRRGMRRRKMRRRAREEIWRRGWQCILLLRVPPCGYCPCIRYYPHINKLRYSSLFLKDAGCVLWRLM</sequence>
<evidence type="ECO:0000256" key="1">
    <source>
        <dbReference type="SAM" id="MobiDB-lite"/>
    </source>
</evidence>
<organism evidence="2">
    <name type="scientific">Cacopsylla melanoneura</name>
    <dbReference type="NCBI Taxonomy" id="428564"/>
    <lineage>
        <taxon>Eukaryota</taxon>
        <taxon>Metazoa</taxon>
        <taxon>Ecdysozoa</taxon>
        <taxon>Arthropoda</taxon>
        <taxon>Hexapoda</taxon>
        <taxon>Insecta</taxon>
        <taxon>Pterygota</taxon>
        <taxon>Neoptera</taxon>
        <taxon>Paraneoptera</taxon>
        <taxon>Hemiptera</taxon>
        <taxon>Sternorrhyncha</taxon>
        <taxon>Psylloidea</taxon>
        <taxon>Psyllidae</taxon>
        <taxon>Psyllinae</taxon>
        <taxon>Cacopsylla</taxon>
    </lineage>
</organism>
<evidence type="ECO:0000313" key="2">
    <source>
        <dbReference type="EMBL" id="CAG6670060.1"/>
    </source>
</evidence>
<feature type="region of interest" description="Disordered" evidence="1">
    <location>
        <begin position="1"/>
        <end position="52"/>
    </location>
</feature>
<dbReference type="EMBL" id="HBUF01222561">
    <property type="protein sequence ID" value="CAG6670060.1"/>
    <property type="molecule type" value="Transcribed_RNA"/>
</dbReference>
<name>A0A8D8SHR3_9HEMI</name>
<feature type="compositionally biased region" description="Basic residues" evidence="1">
    <location>
        <begin position="34"/>
        <end position="52"/>
    </location>
</feature>
<proteinExistence type="predicted"/>
<dbReference type="EMBL" id="HBUF01222560">
    <property type="protein sequence ID" value="CAG6670058.1"/>
    <property type="molecule type" value="Transcribed_RNA"/>
</dbReference>
<protein>
    <submittedName>
        <fullName evidence="2">Uncharacterized protein</fullName>
    </submittedName>
</protein>